<feature type="compositionally biased region" description="Basic and acidic residues" evidence="1">
    <location>
        <begin position="721"/>
        <end position="743"/>
    </location>
</feature>
<evidence type="ECO:0000313" key="2">
    <source>
        <dbReference type="EMBL" id="AFR98941.1"/>
    </source>
</evidence>
<dbReference type="Proteomes" id="UP000010091">
    <property type="component" value="Chromosome 14"/>
</dbReference>
<dbReference type="HOGENOM" id="CLU_332884_0_0_1"/>
<feature type="region of interest" description="Disordered" evidence="1">
    <location>
        <begin position="721"/>
        <end position="744"/>
    </location>
</feature>
<evidence type="ECO:0000313" key="3">
    <source>
        <dbReference type="Proteomes" id="UP000010091"/>
    </source>
</evidence>
<feature type="compositionally biased region" description="Polar residues" evidence="1">
    <location>
        <begin position="140"/>
        <end position="149"/>
    </location>
</feature>
<reference evidence="2 3" key="1">
    <citation type="journal article" date="2014" name="PLoS Genet.">
        <title>Analysis of the genome and transcriptome of Cryptococcus neoformans var. grubii reveals complex RNA expression and microevolution leading to virulence attenuation.</title>
        <authorList>
            <person name="Janbon G."/>
            <person name="Ormerod K.L."/>
            <person name="Paulet D."/>
            <person name="Byrnes E.J.III."/>
            <person name="Yadav V."/>
            <person name="Chatterjee G."/>
            <person name="Mullapudi N."/>
            <person name="Hon C.C."/>
            <person name="Billmyre R.B."/>
            <person name="Brunel F."/>
            <person name="Bahn Y.S."/>
            <person name="Chen W."/>
            <person name="Chen Y."/>
            <person name="Chow E.W."/>
            <person name="Coppee J.Y."/>
            <person name="Floyd-Averette A."/>
            <person name="Gaillardin C."/>
            <person name="Gerik K.J."/>
            <person name="Goldberg J."/>
            <person name="Gonzalez-Hilarion S."/>
            <person name="Gujja S."/>
            <person name="Hamlin J.L."/>
            <person name="Hsueh Y.P."/>
            <person name="Ianiri G."/>
            <person name="Jones S."/>
            <person name="Kodira C.D."/>
            <person name="Kozubowski L."/>
            <person name="Lam W."/>
            <person name="Marra M."/>
            <person name="Mesner L.D."/>
            <person name="Mieczkowski P.A."/>
            <person name="Moyrand F."/>
            <person name="Nielsen K."/>
            <person name="Proux C."/>
            <person name="Rossignol T."/>
            <person name="Schein J.E."/>
            <person name="Sun S."/>
            <person name="Wollschlaeger C."/>
            <person name="Wood I.A."/>
            <person name="Zeng Q."/>
            <person name="Neuveglise C."/>
            <person name="Newlon C.S."/>
            <person name="Perfect J.R."/>
            <person name="Lodge J.K."/>
            <person name="Idnurm A."/>
            <person name="Stajich J.E."/>
            <person name="Kronstad J.W."/>
            <person name="Sanyal K."/>
            <person name="Heitman J."/>
            <person name="Fraser J.A."/>
            <person name="Cuomo C.A."/>
            <person name="Dietrich F.S."/>
        </authorList>
    </citation>
    <scope>NUCLEOTIDE SEQUENCE [LARGE SCALE GENOMIC DNA]</scope>
    <source>
        <strain evidence="3">H99 / ATCC 208821 / CBS 10515 / FGSC 9487</strain>
    </source>
</reference>
<dbReference type="AlphaFoldDB" id="J9VZS9"/>
<organism evidence="2 3">
    <name type="scientific">Cryptococcus neoformans (strain H99 / ATCC 208821 / CBS 10515 / FGSC 9487)</name>
    <name type="common">Cryptococcus neoformans var. grubii serotype A</name>
    <dbReference type="NCBI Taxonomy" id="235443"/>
    <lineage>
        <taxon>Eukaryota</taxon>
        <taxon>Fungi</taxon>
        <taxon>Dikarya</taxon>
        <taxon>Basidiomycota</taxon>
        <taxon>Agaricomycotina</taxon>
        <taxon>Tremellomycetes</taxon>
        <taxon>Tremellales</taxon>
        <taxon>Cryptococcaceae</taxon>
        <taxon>Cryptococcus</taxon>
        <taxon>Cryptococcus neoformans species complex</taxon>
    </lineage>
</organism>
<keyword evidence="3" id="KW-1185">Reference proteome</keyword>
<dbReference type="Gene3D" id="3.40.50.150">
    <property type="entry name" value="Vaccinia Virus protein VP39"/>
    <property type="match status" value="1"/>
</dbReference>
<dbReference type="InterPro" id="IPR029063">
    <property type="entry name" value="SAM-dependent_MTases_sf"/>
</dbReference>
<evidence type="ECO:0000256" key="1">
    <source>
        <dbReference type="SAM" id="MobiDB-lite"/>
    </source>
</evidence>
<name>J9VZS9_CRYN9</name>
<feature type="region of interest" description="Disordered" evidence="1">
    <location>
        <begin position="1"/>
        <end position="70"/>
    </location>
</feature>
<dbReference type="RefSeq" id="XP_012053822.1">
    <property type="nucleotide sequence ID" value="XM_012198432.1"/>
</dbReference>
<dbReference type="EMBL" id="CP003833">
    <property type="protein sequence ID" value="AFR98941.1"/>
    <property type="molecule type" value="Genomic_DNA"/>
</dbReference>
<feature type="region of interest" description="Disordered" evidence="1">
    <location>
        <begin position="571"/>
        <end position="601"/>
    </location>
</feature>
<feature type="region of interest" description="Disordered" evidence="1">
    <location>
        <begin position="140"/>
        <end position="162"/>
    </location>
</feature>
<sequence>MDGDYGTGVPNARASSGSHYSDDSHNRSYTEATDDAAHSSAASSSAKDQSLTAVPGHHPHHPPHSSFPTHIRHHTISSIARVPLSRVSSAGHYGLHADETAYAMLVAVIGRASASDLRTVIGKKRADCGMIVESERRPNIQTRRSSRVTSPIRPHGSLTSETSLKPLTLDRRTLTTPPIPPPPVDHILDPLKDGDFFSSSISPEKSGWYDSIPRSSSAPSVPFLALERRGSNASFTSAMSADTHLVPRKAFSKASQPRDHNAPRIIQYNNPFDPLTSSPEAATFDHHTATPQTHQEMLDIRQSEPHGRYNTFELMAHDSAGVTSYLDPDLSATFRKRMAESTSFRKNDGDARAMGLDTNLGVCSDNAWVGGIRTGKEGFSESDWTFEKPILKAMGDAVRGKIEMINQVDHYHVAEYGCHKETPNPIIAEVIESLCLRSTSKSPKVFSVTHQVNPDFDIRALHHNLASQASSYRKIEKLPSAPSPLILTTFSFAGFTENVLPADTVDFALCTGELSKLQGEISPRPLYAFTSQADEKEKQAIKDLINWLEAKSKEVKKGGILVCWMAIKTRQPPESNSSCDSRPHPPKASPYRAPASLPNSPNTNLFTPRPPAPLTEIHPSNFPHQSHHLAPSIQSTLPTKYRTDIFQLINQALSPAIQSLVTLGEIRTHVAPALVDVSYWPRTLASVQAALDQAEDWEVIIDQDEVNEGETRDDLEHLLDDMDVDKSPPISKDSEGSDVDKPLKASSRAKTAAENHYLPEEIREWAQAGVRIHRLMHPAWKAFHQGRIDRQAYARRIATYCHAMYGPHLKKVLREKGRMDISQCENTVQEMFKILVEKCELGALSALAIDIGVLVLRRK</sequence>
<accession>J9VZS9</accession>
<dbReference type="SUPFAM" id="SSF53335">
    <property type="entry name" value="S-adenosyl-L-methionine-dependent methyltransferases"/>
    <property type="match status" value="1"/>
</dbReference>
<protein>
    <submittedName>
        <fullName evidence="2">Uncharacterized protein</fullName>
    </submittedName>
</protein>
<gene>
    <name evidence="2" type="ORF">CNAG_05515</name>
</gene>
<dbReference type="GeneID" id="23888819"/>
<dbReference type="KEGG" id="cng:CNAG_05515"/>
<proteinExistence type="predicted"/>
<dbReference type="VEuPathDB" id="FungiDB:CNAG_05515"/>
<dbReference type="OrthoDB" id="2561385at2759"/>